<feature type="domain" description="Transposase TnpC homeodomain" evidence="5">
    <location>
        <begin position="44"/>
        <end position="113"/>
    </location>
</feature>
<dbReference type="EMBL" id="FMAG01000005">
    <property type="protein sequence ID" value="SCB39832.1"/>
    <property type="molecule type" value="Genomic_DNA"/>
</dbReference>
<evidence type="ECO:0000259" key="5">
    <source>
        <dbReference type="Pfam" id="PF13007"/>
    </source>
</evidence>
<protein>
    <submittedName>
        <fullName evidence="7">Transposase</fullName>
    </submittedName>
</protein>
<dbReference type="InterPro" id="IPR024474">
    <property type="entry name" value="Znf_dom_IS66"/>
</dbReference>
<evidence type="ECO:0000256" key="2">
    <source>
        <dbReference type="SAM" id="MobiDB-lite"/>
    </source>
</evidence>
<dbReference type="PANTHER" id="PTHR33678">
    <property type="entry name" value="BLL1576 PROTEIN"/>
    <property type="match status" value="1"/>
</dbReference>
<feature type="coiled-coil region" evidence="1">
    <location>
        <begin position="35"/>
        <end position="86"/>
    </location>
</feature>
<dbReference type="AlphaFoldDB" id="A0A1C3WIE3"/>
<dbReference type="InterPro" id="IPR004291">
    <property type="entry name" value="Transposase_IS66_central"/>
</dbReference>
<dbReference type="InterPro" id="IPR024463">
    <property type="entry name" value="Transposase_TnpC_homeodom"/>
</dbReference>
<dbReference type="PANTHER" id="PTHR33678:SF1">
    <property type="entry name" value="BLL1576 PROTEIN"/>
    <property type="match status" value="1"/>
</dbReference>
<dbReference type="Pfam" id="PF03050">
    <property type="entry name" value="DDE_Tnp_IS66"/>
    <property type="match status" value="1"/>
</dbReference>
<reference evidence="8" key="1">
    <citation type="submission" date="2016-08" db="EMBL/GenBank/DDBJ databases">
        <authorList>
            <person name="Varghese N."/>
            <person name="Submissions Spin"/>
        </authorList>
    </citation>
    <scope>NUCLEOTIDE SEQUENCE [LARGE SCALE GENOMIC DNA]</scope>
    <source>
        <strain evidence="8">HAMBI 2975</strain>
    </source>
</reference>
<evidence type="ECO:0000259" key="6">
    <source>
        <dbReference type="Pfam" id="PF13817"/>
    </source>
</evidence>
<feature type="domain" description="Transposase IS66 central" evidence="3">
    <location>
        <begin position="178"/>
        <end position="463"/>
    </location>
</feature>
<name>A0A1C3WIE3_9HYPH</name>
<dbReference type="Pfam" id="PF13007">
    <property type="entry name" value="LZ_Tnp_IS66"/>
    <property type="match status" value="1"/>
</dbReference>
<proteinExistence type="predicted"/>
<evidence type="ECO:0000313" key="7">
    <source>
        <dbReference type="EMBL" id="SCB39832.1"/>
    </source>
</evidence>
<dbReference type="STRING" id="410764.GA0061103_5581"/>
<dbReference type="NCBIfam" id="NF033517">
    <property type="entry name" value="transpos_IS66"/>
    <property type="match status" value="1"/>
</dbReference>
<evidence type="ECO:0000259" key="4">
    <source>
        <dbReference type="Pfam" id="PF13005"/>
    </source>
</evidence>
<keyword evidence="8" id="KW-1185">Reference proteome</keyword>
<keyword evidence="1" id="KW-0175">Coiled coil</keyword>
<feature type="domain" description="Transposase IS66 C-terminal" evidence="6">
    <location>
        <begin position="470"/>
        <end position="508"/>
    </location>
</feature>
<gene>
    <name evidence="7" type="ORF">GA0061103_5581</name>
</gene>
<dbReference type="InterPro" id="IPR039552">
    <property type="entry name" value="IS66_C"/>
</dbReference>
<evidence type="ECO:0000256" key="1">
    <source>
        <dbReference type="SAM" id="Coils"/>
    </source>
</evidence>
<sequence length="518" mass="57323">MGLFVVDSIMLVDLENLPSNPELLQRLVRDMAGVVENRDGEIERLQAIIRKLQRAQFGRRSERLDADQLALALEELDADIARVQESRPVVAKPSGDRPAHRKPLPDHLPREDVLLDIGDAACPCCGGALHTIGENVSEMLDWVPAQLRVVRITRPKYACRLCETVAQAPAPERLIGGGLATPTLLAQVLVAKYCDHTPLYRQSQIFARHGVDLARSTLAGWVGGACWWLESLHERLARNVFASNHLFADDTPVPVLDPGRGRTKTGRLWVYAREQRPWAGPEPPAAVYLFAPDRKAERPVSHLQHFKGVLHVDGYAGFEQLTAKGDIVLAACWAHTRRKFYDVAVATGSPLAAEALRRIGELYAIEAEVRGQSPPHRLAARRNRSKAVVAALHAWLEAQLVQISGRSTLAEAIRYALSRWTGLTRFLHDGRVELDTNAVERAIRPVALGRKNHLFAGSDGGGDRWAIVCSLVETAKLNGVEPYGYLADVLQKMVDGHPVNRLDELLPWNWKAANPVKT</sequence>
<dbReference type="Proteomes" id="UP000199101">
    <property type="component" value="Unassembled WGS sequence"/>
</dbReference>
<accession>A0A1C3WIE3</accession>
<feature type="region of interest" description="Disordered" evidence="2">
    <location>
        <begin position="87"/>
        <end position="106"/>
    </location>
</feature>
<dbReference type="InterPro" id="IPR052344">
    <property type="entry name" value="Transposase-related"/>
</dbReference>
<organism evidence="7 8">
    <name type="scientific">Rhizobium multihospitium</name>
    <dbReference type="NCBI Taxonomy" id="410764"/>
    <lineage>
        <taxon>Bacteria</taxon>
        <taxon>Pseudomonadati</taxon>
        <taxon>Pseudomonadota</taxon>
        <taxon>Alphaproteobacteria</taxon>
        <taxon>Hyphomicrobiales</taxon>
        <taxon>Rhizobiaceae</taxon>
        <taxon>Rhizobium/Agrobacterium group</taxon>
        <taxon>Rhizobium</taxon>
    </lineage>
</organism>
<evidence type="ECO:0000313" key="8">
    <source>
        <dbReference type="Proteomes" id="UP000199101"/>
    </source>
</evidence>
<feature type="compositionally biased region" description="Basic and acidic residues" evidence="2">
    <location>
        <begin position="94"/>
        <end position="106"/>
    </location>
</feature>
<dbReference type="Pfam" id="PF13005">
    <property type="entry name" value="zf-IS66"/>
    <property type="match status" value="1"/>
</dbReference>
<evidence type="ECO:0000259" key="3">
    <source>
        <dbReference type="Pfam" id="PF03050"/>
    </source>
</evidence>
<feature type="domain" description="Transposase IS66 zinc-finger binding" evidence="4">
    <location>
        <begin position="121"/>
        <end position="163"/>
    </location>
</feature>
<dbReference type="Pfam" id="PF13817">
    <property type="entry name" value="DDE_Tnp_IS66_C"/>
    <property type="match status" value="1"/>
</dbReference>